<dbReference type="AlphaFoldDB" id="A0A1B1A5K4"/>
<dbReference type="GO" id="GO:0005509">
    <property type="term" value="F:calcium ion binding"/>
    <property type="evidence" value="ECO:0007669"/>
    <property type="project" value="InterPro"/>
</dbReference>
<sequence length="400" mass="42503">MIDNNDNAAGNNNDTIIAGDGNDTILAGEGDDSVQAGNDDDALFGGDGNDTLSGGDGNDALFGGAGNDLMIGGSGDDQFSAGTGNDTIYDFGAGNSGSINDGDNTNNDFVDLTHIYNQTTYDQAVADGLIDPTVIRNPLQWMRADQADDGVLNSSHMGGDTLTIRNGGTAVSADKLNTETTGVICFTKGTMIMTITGERPVEELKTGDLVLTSDAGFQPLRWIGNRRLSAAQLAQSPNLRPIRIRRGALGSDLPTRDLILSPQHRVLIATPAVERMFGTSEILVAVKHLTELEGIDVIDDAPGVDYWHFLMDRHQVVFSNGARTETLYTGSEALKAVGPNGRLEILALFPELRTETAIDPSAGFSPARMIASAARGRRLAQRIAKNKQNMDRSFSCSVRA</sequence>
<dbReference type="InterPro" id="IPR011049">
    <property type="entry name" value="Serralysin-like_metalloprot_C"/>
</dbReference>
<gene>
    <name evidence="5" type="ORF">K529_013890</name>
</gene>
<evidence type="ECO:0000313" key="5">
    <source>
        <dbReference type="EMBL" id="ANP41864.1"/>
    </source>
</evidence>
<dbReference type="PANTHER" id="PTHR38340">
    <property type="entry name" value="S-LAYER PROTEIN"/>
    <property type="match status" value="1"/>
</dbReference>
<dbReference type="InterPro" id="IPR036844">
    <property type="entry name" value="Hint_dom_sf"/>
</dbReference>
<dbReference type="STRING" id="1265309.K529_013890"/>
<dbReference type="Pfam" id="PF00353">
    <property type="entry name" value="HemolysinCabind"/>
    <property type="match status" value="2"/>
</dbReference>
<evidence type="ECO:0000313" key="6">
    <source>
        <dbReference type="Proteomes" id="UP000013243"/>
    </source>
</evidence>
<dbReference type="GO" id="GO:0005576">
    <property type="term" value="C:extracellular region"/>
    <property type="evidence" value="ECO:0007669"/>
    <property type="project" value="UniProtKB-SubCell"/>
</dbReference>
<evidence type="ECO:0000259" key="4">
    <source>
        <dbReference type="Pfam" id="PF13403"/>
    </source>
</evidence>
<dbReference type="InterPro" id="IPR050557">
    <property type="entry name" value="RTX_toxin/Mannuronan_C5-epim"/>
</dbReference>
<dbReference type="InterPro" id="IPR018511">
    <property type="entry name" value="Hemolysin-typ_Ca-bd_CS"/>
</dbReference>
<feature type="region of interest" description="Disordered" evidence="3">
    <location>
        <begin position="23"/>
        <end position="59"/>
    </location>
</feature>
<dbReference type="KEGG" id="rmb:K529_013890"/>
<evidence type="ECO:0000256" key="3">
    <source>
        <dbReference type="SAM" id="MobiDB-lite"/>
    </source>
</evidence>
<dbReference type="PANTHER" id="PTHR38340:SF1">
    <property type="entry name" value="S-LAYER PROTEIN"/>
    <property type="match status" value="1"/>
</dbReference>
<dbReference type="Pfam" id="PF13403">
    <property type="entry name" value="Hint_2"/>
    <property type="match status" value="1"/>
</dbReference>
<proteinExistence type="predicted"/>
<evidence type="ECO:0000256" key="1">
    <source>
        <dbReference type="ARBA" id="ARBA00004613"/>
    </source>
</evidence>
<organism evidence="5 6">
    <name type="scientific">Tritonibacter mobilis F1926</name>
    <dbReference type="NCBI Taxonomy" id="1265309"/>
    <lineage>
        <taxon>Bacteria</taxon>
        <taxon>Pseudomonadati</taxon>
        <taxon>Pseudomonadota</taxon>
        <taxon>Alphaproteobacteria</taxon>
        <taxon>Rhodobacterales</taxon>
        <taxon>Paracoccaceae</taxon>
        <taxon>Tritonibacter</taxon>
    </lineage>
</organism>
<dbReference type="Gene3D" id="2.150.10.10">
    <property type="entry name" value="Serralysin-like metalloprotease, C-terminal"/>
    <property type="match status" value="1"/>
</dbReference>
<dbReference type="SUPFAM" id="SSF51294">
    <property type="entry name" value="Hedgehog/intein (Hint) domain"/>
    <property type="match status" value="1"/>
</dbReference>
<dbReference type="Gene3D" id="2.170.16.10">
    <property type="entry name" value="Hedgehog/Intein (Hint) domain"/>
    <property type="match status" value="1"/>
</dbReference>
<keyword evidence="2" id="KW-0964">Secreted</keyword>
<dbReference type="SUPFAM" id="SSF51120">
    <property type="entry name" value="beta-Roll"/>
    <property type="match status" value="1"/>
</dbReference>
<dbReference type="EMBL" id="CP015230">
    <property type="protein sequence ID" value="ANP41864.1"/>
    <property type="molecule type" value="Genomic_DNA"/>
</dbReference>
<protein>
    <recommendedName>
        <fullName evidence="4">Hedgehog/Intein (Hint) domain-containing protein</fullName>
    </recommendedName>
</protein>
<name>A0A1B1A5K4_9RHOB</name>
<comment type="subcellular location">
    <subcellularLocation>
        <location evidence="1">Secreted</location>
    </subcellularLocation>
</comment>
<reference evidence="5 6" key="1">
    <citation type="journal article" date="2016" name="ISME J.">
        <title>Global occurrence and heterogeneity of the Roseobacter-clade species Ruegeria mobilis.</title>
        <authorList>
            <person name="Sonnenschein E."/>
            <person name="Gram L."/>
        </authorList>
    </citation>
    <scope>NUCLEOTIDE SEQUENCE [LARGE SCALE GENOMIC DNA]</scope>
    <source>
        <strain evidence="5 6">F1926</strain>
    </source>
</reference>
<feature type="domain" description="Hedgehog/Intein (Hint)" evidence="4">
    <location>
        <begin position="184"/>
        <end position="330"/>
    </location>
</feature>
<dbReference type="InterPro" id="IPR028992">
    <property type="entry name" value="Hedgehog/Intein_dom"/>
</dbReference>
<dbReference type="PRINTS" id="PR00313">
    <property type="entry name" value="CABNDNGRPT"/>
</dbReference>
<dbReference type="PROSITE" id="PS00330">
    <property type="entry name" value="HEMOLYSIN_CALCIUM"/>
    <property type="match status" value="2"/>
</dbReference>
<evidence type="ECO:0000256" key="2">
    <source>
        <dbReference type="ARBA" id="ARBA00022525"/>
    </source>
</evidence>
<dbReference type="InterPro" id="IPR001343">
    <property type="entry name" value="Hemolysn_Ca-bd"/>
</dbReference>
<accession>A0A1B1A5K4</accession>
<dbReference type="Proteomes" id="UP000013243">
    <property type="component" value="Chromosome"/>
</dbReference>